<dbReference type="OrthoDB" id="9816289at2"/>
<evidence type="ECO:0000256" key="1">
    <source>
        <dbReference type="ARBA" id="ARBA00005582"/>
    </source>
</evidence>
<dbReference type="RefSeq" id="WP_039636654.1">
    <property type="nucleotide sequence ID" value="NZ_AYSO01000020.1"/>
</dbReference>
<organism evidence="7 8">
    <name type="scientific">Clostridium argentinense CDC 2741</name>
    <dbReference type="NCBI Taxonomy" id="1418104"/>
    <lineage>
        <taxon>Bacteria</taxon>
        <taxon>Bacillati</taxon>
        <taxon>Bacillota</taxon>
        <taxon>Clostridia</taxon>
        <taxon>Eubacteriales</taxon>
        <taxon>Clostridiaceae</taxon>
        <taxon>Clostridium</taxon>
    </lineage>
</organism>
<dbReference type="CDD" id="cd03428">
    <property type="entry name" value="NUDIX_Ap4A_Nudt2"/>
    <property type="match status" value="1"/>
</dbReference>
<dbReference type="PROSITE" id="PS51462">
    <property type="entry name" value="NUDIX"/>
    <property type="match status" value="1"/>
</dbReference>
<dbReference type="GO" id="GO:0000166">
    <property type="term" value="F:nucleotide binding"/>
    <property type="evidence" value="ECO:0007669"/>
    <property type="project" value="UniProtKB-KW"/>
</dbReference>
<dbReference type="GO" id="GO:0006167">
    <property type="term" value="P:AMP biosynthetic process"/>
    <property type="evidence" value="ECO:0007669"/>
    <property type="project" value="TreeGrafter"/>
</dbReference>
<keyword evidence="8" id="KW-1185">Reference proteome</keyword>
<feature type="domain" description="Nudix hydrolase" evidence="6">
    <location>
        <begin position="2"/>
        <end position="130"/>
    </location>
</feature>
<evidence type="ECO:0000259" key="6">
    <source>
        <dbReference type="PROSITE" id="PS51462"/>
    </source>
</evidence>
<evidence type="ECO:0000256" key="4">
    <source>
        <dbReference type="ARBA" id="ARBA00022801"/>
    </source>
</evidence>
<dbReference type="Gene3D" id="3.90.79.10">
    <property type="entry name" value="Nucleoside Triphosphate Pyrophosphohydrolase"/>
    <property type="match status" value="1"/>
</dbReference>
<dbReference type="InterPro" id="IPR015797">
    <property type="entry name" value="NUDIX_hydrolase-like_dom_sf"/>
</dbReference>
<protein>
    <recommendedName>
        <fullName evidence="2">Bis(5'-nucleosyl)-tetraphosphatase [asymmetrical]</fullName>
    </recommendedName>
    <alternativeName>
        <fullName evidence="5">Diadenosine 5',5'''-P1,P4-tetraphosphate asymmetrical hydrolase</fullName>
    </alternativeName>
</protein>
<gene>
    <name evidence="7" type="ORF">U732_659</name>
</gene>
<name>A0A0C1QTR3_9CLOT</name>
<comment type="similarity">
    <text evidence="1">Belongs to the Nudix hydrolase family.</text>
</comment>
<dbReference type="Proteomes" id="UP000031366">
    <property type="component" value="Unassembled WGS sequence"/>
</dbReference>
<dbReference type="InterPro" id="IPR003565">
    <property type="entry name" value="Tetra_PHTase"/>
</dbReference>
<evidence type="ECO:0000256" key="3">
    <source>
        <dbReference type="ARBA" id="ARBA00022741"/>
    </source>
</evidence>
<evidence type="ECO:0000256" key="2">
    <source>
        <dbReference type="ARBA" id="ARBA00018911"/>
    </source>
</evidence>
<proteinExistence type="inferred from homology"/>
<dbReference type="PROSITE" id="PS00893">
    <property type="entry name" value="NUDIX_BOX"/>
    <property type="match status" value="1"/>
</dbReference>
<keyword evidence="4" id="KW-0378">Hydrolase</keyword>
<dbReference type="AlphaFoldDB" id="A0A0C1QTR3"/>
<evidence type="ECO:0000313" key="7">
    <source>
        <dbReference type="EMBL" id="KIE44372.1"/>
    </source>
</evidence>
<dbReference type="STRING" id="29341.RSJ17_06095"/>
<dbReference type="SUPFAM" id="SSF55811">
    <property type="entry name" value="Nudix"/>
    <property type="match status" value="1"/>
</dbReference>
<dbReference type="Pfam" id="PF00293">
    <property type="entry name" value="NUDIX"/>
    <property type="match status" value="1"/>
</dbReference>
<dbReference type="InterPro" id="IPR000086">
    <property type="entry name" value="NUDIX_hydrolase_dom"/>
</dbReference>
<dbReference type="InterPro" id="IPR020084">
    <property type="entry name" value="NUDIX_hydrolase_CS"/>
</dbReference>
<keyword evidence="3" id="KW-0547">Nucleotide-binding</keyword>
<dbReference type="PANTHER" id="PTHR21340:SF0">
    <property type="entry name" value="BIS(5'-NUCLEOSYL)-TETRAPHOSPHATASE [ASYMMETRICAL]"/>
    <property type="match status" value="1"/>
</dbReference>
<dbReference type="PANTHER" id="PTHR21340">
    <property type="entry name" value="DIADENOSINE 5,5-P1,P4-TETRAPHOSPHATE PYROPHOSPHOHYDROLASE MUTT"/>
    <property type="match status" value="1"/>
</dbReference>
<comment type="caution">
    <text evidence="7">The sequence shown here is derived from an EMBL/GenBank/DDBJ whole genome shotgun (WGS) entry which is preliminary data.</text>
</comment>
<accession>A0A0C1QTR3</accession>
<dbReference type="InterPro" id="IPR051325">
    <property type="entry name" value="Nudix_hydrolase_domain"/>
</dbReference>
<dbReference type="GO" id="GO:0006754">
    <property type="term" value="P:ATP biosynthetic process"/>
    <property type="evidence" value="ECO:0007669"/>
    <property type="project" value="TreeGrafter"/>
</dbReference>
<evidence type="ECO:0000313" key="8">
    <source>
        <dbReference type="Proteomes" id="UP000031366"/>
    </source>
</evidence>
<evidence type="ECO:0000256" key="5">
    <source>
        <dbReference type="ARBA" id="ARBA00032644"/>
    </source>
</evidence>
<reference evidence="7 8" key="1">
    <citation type="journal article" date="2015" name="Infect. Genet. Evol.">
        <title>Genomic sequences of six botulinum neurotoxin-producing strains representing three clostridial species illustrate the mobility and diversity of botulinum neurotoxin genes.</title>
        <authorList>
            <person name="Smith T.J."/>
            <person name="Hill K.K."/>
            <person name="Xie G."/>
            <person name="Foley B.T."/>
            <person name="Williamson C.H."/>
            <person name="Foster J.T."/>
            <person name="Johnson S.L."/>
            <person name="Chertkov O."/>
            <person name="Teshima H."/>
            <person name="Gibbons H.S."/>
            <person name="Johnsky L.A."/>
            <person name="Karavis M.A."/>
            <person name="Smith L.A."/>
        </authorList>
    </citation>
    <scope>NUCLEOTIDE SEQUENCE [LARGE SCALE GENOMIC DNA]</scope>
    <source>
        <strain evidence="7 8">CDC 2741</strain>
    </source>
</reference>
<dbReference type="GO" id="GO:0004081">
    <property type="term" value="F:bis(5'-nucleosyl)-tetraphosphatase (asymmetrical) activity"/>
    <property type="evidence" value="ECO:0007669"/>
    <property type="project" value="TreeGrafter"/>
</dbReference>
<sequence>MKFEKSCGAVVYRKIDENLEFLAVKSKLSNRWGFAKGHVEFEETEKETAKREVLEEAGININIHDGFRMKIDYNINENIKKEVIFFLAELSEKPATIDYKEIHEYKWDNFENMLTLLTYNNQKEISKEAYSFLQHKGHN</sequence>
<dbReference type="EMBL" id="AYSO01000020">
    <property type="protein sequence ID" value="KIE44372.1"/>
    <property type="molecule type" value="Genomic_DNA"/>
</dbReference>